<dbReference type="InterPro" id="IPR005500">
    <property type="entry name" value="DUF309"/>
</dbReference>
<reference evidence="1 2" key="1">
    <citation type="submission" date="2018-10" db="EMBL/GenBank/DDBJ databases">
        <title>Phylogenomics of Brevibacillus.</title>
        <authorList>
            <person name="Dunlap C."/>
        </authorList>
    </citation>
    <scope>NUCLEOTIDE SEQUENCE [LARGE SCALE GENOMIC DNA]</scope>
    <source>
        <strain evidence="1 2">JCM 12215</strain>
    </source>
</reference>
<comment type="caution">
    <text evidence="1">The sequence shown here is derived from an EMBL/GenBank/DDBJ whole genome shotgun (WGS) entry which is preliminary data.</text>
</comment>
<accession>A0A3M8CA63</accession>
<dbReference type="PANTHER" id="PTHR34796:SF1">
    <property type="entry name" value="EXPRESSED PROTEIN"/>
    <property type="match status" value="1"/>
</dbReference>
<dbReference type="Gene3D" id="1.10.3450.10">
    <property type="entry name" value="TTHA0068-like"/>
    <property type="match status" value="1"/>
</dbReference>
<dbReference type="Proteomes" id="UP000282028">
    <property type="component" value="Unassembled WGS sequence"/>
</dbReference>
<evidence type="ECO:0000313" key="2">
    <source>
        <dbReference type="Proteomes" id="UP000282028"/>
    </source>
</evidence>
<organism evidence="1 2">
    <name type="scientific">Brevibacillus invocatus</name>
    <dbReference type="NCBI Taxonomy" id="173959"/>
    <lineage>
        <taxon>Bacteria</taxon>
        <taxon>Bacillati</taxon>
        <taxon>Bacillota</taxon>
        <taxon>Bacilli</taxon>
        <taxon>Bacillales</taxon>
        <taxon>Paenibacillaceae</taxon>
        <taxon>Brevibacillus</taxon>
    </lineage>
</organism>
<name>A0A3M8CA63_9BACL</name>
<evidence type="ECO:0000313" key="1">
    <source>
        <dbReference type="EMBL" id="RNB72267.1"/>
    </source>
</evidence>
<dbReference type="Pfam" id="PF03745">
    <property type="entry name" value="DUF309"/>
    <property type="match status" value="1"/>
</dbReference>
<dbReference type="AlphaFoldDB" id="A0A3M8CA63"/>
<protein>
    <submittedName>
        <fullName evidence="1">DUF309 domain-containing protein</fullName>
    </submittedName>
</protein>
<keyword evidence="2" id="KW-1185">Reference proteome</keyword>
<gene>
    <name evidence="1" type="ORF">EDM52_14015</name>
</gene>
<dbReference type="PANTHER" id="PTHR34796">
    <property type="entry name" value="EXPRESSED PROTEIN"/>
    <property type="match status" value="1"/>
</dbReference>
<proteinExistence type="predicted"/>
<dbReference type="InterPro" id="IPR023203">
    <property type="entry name" value="TTHA0068_sf"/>
</dbReference>
<dbReference type="OrthoDB" id="165483at2"/>
<sequence length="178" mass="20696">MYPQPYLDYLVLFHAERDYFECHEILEEYWKSAPPAERKLIWVGLIQIAVGLYHQRRGNQAGALKMIGNAVKLVRQHQSELQELGLDAPALIARLEKRLDDLNKGVPYVSLDLPMIAPDLLEAYKQACISQNLTPYRPSDMANSYLLNKHTLRDRQDVIEERMRQLKHRQAQRNSQAT</sequence>
<dbReference type="RefSeq" id="WP_122909601.1">
    <property type="nucleotide sequence ID" value="NZ_CBCSBE010000002.1"/>
</dbReference>
<dbReference type="SUPFAM" id="SSF140663">
    <property type="entry name" value="TTHA0068-like"/>
    <property type="match status" value="1"/>
</dbReference>
<dbReference type="EMBL" id="RHHR01000026">
    <property type="protein sequence ID" value="RNB72267.1"/>
    <property type="molecule type" value="Genomic_DNA"/>
</dbReference>